<feature type="region of interest" description="Disordered" evidence="1">
    <location>
        <begin position="263"/>
        <end position="303"/>
    </location>
</feature>
<feature type="compositionally biased region" description="Pro residues" evidence="1">
    <location>
        <begin position="461"/>
        <end position="474"/>
    </location>
</feature>
<feature type="compositionally biased region" description="Polar residues" evidence="1">
    <location>
        <begin position="1232"/>
        <end position="1249"/>
    </location>
</feature>
<feature type="compositionally biased region" description="Low complexity" evidence="1">
    <location>
        <begin position="747"/>
        <end position="762"/>
    </location>
</feature>
<feature type="compositionally biased region" description="Polar residues" evidence="1">
    <location>
        <begin position="880"/>
        <end position="905"/>
    </location>
</feature>
<reference evidence="2 3" key="1">
    <citation type="submission" date="2016-10" db="EMBL/GenBank/DDBJ databases">
        <authorList>
            <person name="Varghese N."/>
        </authorList>
    </citation>
    <scope>NUCLEOTIDE SEQUENCE [LARGE SCALE GENOMIC DNA]</scope>
</reference>
<feature type="compositionally biased region" description="Polar residues" evidence="1">
    <location>
        <begin position="826"/>
        <end position="839"/>
    </location>
</feature>
<name>A0A1Y6LYZ7_ZYMTR</name>
<organism evidence="2 3">
    <name type="scientific">Zymoseptoria tritici ST99CH_1A5</name>
    <dbReference type="NCBI Taxonomy" id="1276529"/>
    <lineage>
        <taxon>Eukaryota</taxon>
        <taxon>Fungi</taxon>
        <taxon>Dikarya</taxon>
        <taxon>Ascomycota</taxon>
        <taxon>Pezizomycotina</taxon>
        <taxon>Dothideomycetes</taxon>
        <taxon>Dothideomycetidae</taxon>
        <taxon>Mycosphaerellales</taxon>
        <taxon>Mycosphaerellaceae</taxon>
        <taxon>Zymoseptoria</taxon>
    </lineage>
</organism>
<feature type="compositionally biased region" description="Low complexity" evidence="1">
    <location>
        <begin position="923"/>
        <end position="932"/>
    </location>
</feature>
<accession>A0A1Y6LYZ7</accession>
<evidence type="ECO:0000256" key="1">
    <source>
        <dbReference type="SAM" id="MobiDB-lite"/>
    </source>
</evidence>
<feature type="compositionally biased region" description="Basic and acidic residues" evidence="1">
    <location>
        <begin position="737"/>
        <end position="746"/>
    </location>
</feature>
<feature type="region of interest" description="Disordered" evidence="1">
    <location>
        <begin position="46"/>
        <end position="89"/>
    </location>
</feature>
<feature type="compositionally biased region" description="Polar residues" evidence="1">
    <location>
        <begin position="854"/>
        <end position="871"/>
    </location>
</feature>
<feature type="compositionally biased region" description="Basic and acidic residues" evidence="1">
    <location>
        <begin position="161"/>
        <end position="173"/>
    </location>
</feature>
<feature type="compositionally biased region" description="Basic and acidic residues" evidence="1">
    <location>
        <begin position="527"/>
        <end position="543"/>
    </location>
</feature>
<feature type="compositionally biased region" description="Basic and acidic residues" evidence="1">
    <location>
        <begin position="1066"/>
        <end position="1075"/>
    </location>
</feature>
<dbReference type="EMBL" id="LT882684">
    <property type="protein sequence ID" value="SMY27921.1"/>
    <property type="molecule type" value="Genomic_DNA"/>
</dbReference>
<feature type="region of interest" description="Disordered" evidence="1">
    <location>
        <begin position="1481"/>
        <end position="1519"/>
    </location>
</feature>
<protein>
    <submittedName>
        <fullName evidence="2">Uncharacterized protein</fullName>
    </submittedName>
</protein>
<sequence length="1534" mass="160951">MISAFPPIPLPAAAYHATSAFTDTTLLARLDPGPVMAEQISHNVVNERESTSGSPLVDAAANQSTTESAVKGTAQPTKAENTSKDTASDSILHSNISTEHATSANATTAETFVESGAAKDAAEPSAGEAAPKPALTQGDAVISSAEGKGKSTTQGDLVNGVHEDEGHADDNRSTADVSVDMSVNSDTDMSRADMEKKEEGQIRANSVKKPTTFSRVNVTKAFLNKAAPTTTVASGKIGDKPSPSAAAALTAKVGPRLVAKAGSSLQNLQKPRAGPQSAAGPDASKVWNKNRPVQQPPPKQFTDEELKQRYGIHLATRLQADEGGNDNKWADIDDDEDDWAPEAVVWMDGTKSTVAPLEAPAPEQQQQTPQAQPTAQAAAPSAAPSAAPLPPSTSQVETANTPAPGSGPAKSMDAVKPVLTMKRNDSQTMKILKPGAAAIQAKQNGPAGPGTEKPLLKAKSPAPPQKSPWAPVPKPDAVSPIIPPTQMPHAPTPFASQDGRLAPQDGRLAPQDGRVYDSTPPVAAREIAADTFDRSWKEGEGGARELFNSTNGRYEPAPEGRRSSVKQDSAFRKPAVLQRPSHSALTPAEPSAAFQSRTSSQMDGSSWGRRRGSSVSQGSNPAARRMSFARGQDLSQTPEVPFDAGSQASSGPVKPQFPQQSAWDQQMPARPASDVATEVVPMGEPALSVEDQIKAQERVMKEKRELAKKRRQEEEQAEQAAKQERLRAKLASLEGAGKSKKERDAEAAAAATAASKTTPASEQAVAAALSGDKTAPQAQSQPGPAQSLPASTPTAPQADQSRVPTAEKVMPAEDRSQGPFPPKQSPVGQQDTTDASSRQPARAHLSPAAGNRAPYQQSGANFKAPTSSYSSPGDRKPQSFGRSPNNLNTGEFTPWPTTAPNSNVWGTAGIGNGTFESSGVFAPLPMNQQSSSLPPPPGMGRPPTASRISPQGYAQDTRSPNMHQQQMVEQQRGFAPPGMDQRTDPFNQARHAGVAPPSGLGRPSHPPGPIGPPSRTQQQPIARSEAAASWGNVARQLPSAYSAEAAAAAEVRRRDLTAVAPPSENKFQETFKKTSAEQGKFGAPRKYEPAEIIIHGAGGSGGITTTSPAPPTAQTQPPAAFSGASPALDARNGQNVGSTVKIPDFSQNPAHGGTAARQAPIGRPQQYSAPTSYYNQARFPTAPLAPAIESKEQSPPPPETEDHPVNDGTDTIHPHVRLPRPQVKVRLPPLSPSSQQNAQLHPGSPQQPGSAWGPAVPASRAARPIVMDKAWQARFNGLFNRTGISTETPPSPPKTPPRMALAPASLSRAPYDDAAASAMVSLPQAQRIPSYGGRITAPVVQDMATKPTIDRMFNEELSFGSMPKVKIPRNNIAYDLSPQPGHKHILKLVGSNAKFMKPVQPTSALGIFFEKSNEFRLSIPGTQLKDKRVYRPKSEHSYRKASGALGPQQERKPSGKFNKHGKGKDGAENVAASIVGGSGEGNAGFKKPAVENEGVLPERRKSGWTGARGGRGGARGGGHVIAHAAPVAAAAQTA</sequence>
<gene>
    <name evidence="2" type="ORF">ZT1A5_G9366</name>
</gene>
<feature type="compositionally biased region" description="Low complexity" evidence="1">
    <location>
        <begin position="359"/>
        <end position="386"/>
    </location>
</feature>
<feature type="compositionally biased region" description="Polar residues" evidence="1">
    <location>
        <begin position="61"/>
        <end position="80"/>
    </location>
</feature>
<feature type="region of interest" description="Disordered" evidence="1">
    <location>
        <begin position="115"/>
        <end position="204"/>
    </location>
</feature>
<evidence type="ECO:0000313" key="3">
    <source>
        <dbReference type="Proteomes" id="UP000215453"/>
    </source>
</evidence>
<feature type="region of interest" description="Disordered" evidence="1">
    <location>
        <begin position="1427"/>
        <end position="1466"/>
    </location>
</feature>
<feature type="compositionally biased region" description="Low complexity" evidence="1">
    <location>
        <begin position="1103"/>
        <end position="1120"/>
    </location>
</feature>
<feature type="compositionally biased region" description="Basic and acidic residues" evidence="1">
    <location>
        <begin position="1427"/>
        <end position="1438"/>
    </location>
</feature>
<feature type="compositionally biased region" description="Polar residues" evidence="1">
    <location>
        <begin position="792"/>
        <end position="803"/>
    </location>
</feature>
<feature type="region of interest" description="Disordered" evidence="1">
    <location>
        <begin position="438"/>
        <end position="679"/>
    </location>
</feature>
<feature type="compositionally biased region" description="Polar residues" evidence="1">
    <location>
        <begin position="593"/>
        <end position="603"/>
    </location>
</feature>
<feature type="compositionally biased region" description="Basic and acidic residues" evidence="1">
    <location>
        <begin position="1200"/>
        <end position="1213"/>
    </location>
</feature>
<feature type="compositionally biased region" description="Polar residues" evidence="1">
    <location>
        <begin position="946"/>
        <end position="969"/>
    </location>
</feature>
<feature type="compositionally biased region" description="Gly residues" evidence="1">
    <location>
        <begin position="1506"/>
        <end position="1519"/>
    </location>
</feature>
<feature type="compositionally biased region" description="Basic and acidic residues" evidence="1">
    <location>
        <begin position="188"/>
        <end position="201"/>
    </location>
</feature>
<feature type="region of interest" description="Disordered" evidence="1">
    <location>
        <begin position="316"/>
        <end position="337"/>
    </location>
</feature>
<feature type="region of interest" description="Disordered" evidence="1">
    <location>
        <begin position="700"/>
        <end position="1027"/>
    </location>
</feature>
<feature type="region of interest" description="Disordered" evidence="1">
    <location>
        <begin position="1059"/>
        <end position="1257"/>
    </location>
</feature>
<feature type="compositionally biased region" description="Polar residues" evidence="1">
    <location>
        <begin position="1165"/>
        <end position="1175"/>
    </location>
</feature>
<feature type="compositionally biased region" description="Low complexity" evidence="1">
    <location>
        <begin position="775"/>
        <end position="791"/>
    </location>
</feature>
<feature type="region of interest" description="Disordered" evidence="1">
    <location>
        <begin position="359"/>
        <end position="412"/>
    </location>
</feature>
<dbReference type="Proteomes" id="UP000215453">
    <property type="component" value="Chromosome 9"/>
</dbReference>
<proteinExistence type="predicted"/>
<evidence type="ECO:0000313" key="2">
    <source>
        <dbReference type="EMBL" id="SMY27921.1"/>
    </source>
</evidence>